<dbReference type="PANTHER" id="PTHR46268:SF27">
    <property type="entry name" value="UNIVERSAL STRESS PROTEIN RV2623"/>
    <property type="match status" value="1"/>
</dbReference>
<dbReference type="OrthoDB" id="5564966at2"/>
<evidence type="ECO:0000256" key="1">
    <source>
        <dbReference type="ARBA" id="ARBA00008791"/>
    </source>
</evidence>
<keyword evidence="2" id="KW-0547">Nucleotide-binding</keyword>
<dbReference type="CDD" id="cd00293">
    <property type="entry name" value="USP-like"/>
    <property type="match status" value="2"/>
</dbReference>
<accession>A0A0M7B6S8</accession>
<evidence type="ECO:0000259" key="4">
    <source>
        <dbReference type="Pfam" id="PF00582"/>
    </source>
</evidence>
<dbReference type="EMBL" id="CYPR01000019">
    <property type="protein sequence ID" value="CUH17364.1"/>
    <property type="molecule type" value="Genomic_DNA"/>
</dbReference>
<dbReference type="STRING" id="313367.JSE7799_00388"/>
<keyword evidence="3" id="KW-0067">ATP-binding</keyword>
<feature type="domain" description="UspA" evidence="4">
    <location>
        <begin position="139"/>
        <end position="282"/>
    </location>
</feature>
<keyword evidence="6" id="KW-1185">Reference proteome</keyword>
<evidence type="ECO:0000313" key="5">
    <source>
        <dbReference type="EMBL" id="CUH17364.1"/>
    </source>
</evidence>
<comment type="similarity">
    <text evidence="1">Belongs to the universal stress protein A family.</text>
</comment>
<sequence length="287" mass="31695">MKTIMVATDLSERSDRALRRATLLARQFEAAMLLIHVVDDDQPRRIVDVEWDEASTLLRQMAATLRDVDGVACEPRVILASPFVGIAQAVADAAPDILVIGSHRRQVLRDVFVGTTAERTIRSVECPVLMANATPAGHYRHVLQTTDLSDGSRDALLRFQALGLGDHARTSLIYVFDAPALRLAFSHSIPKDDQKHYLEDEQRDAALELARFLSSTNLARLRQIVRYEASQAPHEILKAATEEHADLIVMSTHGRSGLAKMLIGSVTEQVLKTAQIDVLAIPPQRGE</sequence>
<dbReference type="Proteomes" id="UP000049455">
    <property type="component" value="Unassembled WGS sequence"/>
</dbReference>
<dbReference type="PRINTS" id="PR01438">
    <property type="entry name" value="UNVRSLSTRESS"/>
</dbReference>
<dbReference type="InterPro" id="IPR006016">
    <property type="entry name" value="UspA"/>
</dbReference>
<evidence type="ECO:0000256" key="2">
    <source>
        <dbReference type="ARBA" id="ARBA00022741"/>
    </source>
</evidence>
<dbReference type="InterPro" id="IPR014729">
    <property type="entry name" value="Rossmann-like_a/b/a_fold"/>
</dbReference>
<proteinExistence type="inferred from homology"/>
<protein>
    <submittedName>
        <fullName evidence="5">Universal stress protein UspE</fullName>
    </submittedName>
</protein>
<dbReference type="SUPFAM" id="SSF52402">
    <property type="entry name" value="Adenine nucleotide alpha hydrolases-like"/>
    <property type="match status" value="2"/>
</dbReference>
<reference evidence="5 6" key="1">
    <citation type="submission" date="2015-09" db="EMBL/GenBank/DDBJ databases">
        <authorList>
            <person name="Jackson K.R."/>
            <person name="Lunt B.L."/>
            <person name="Fisher J.N.B."/>
            <person name="Gardner A.V."/>
            <person name="Bailey M.E."/>
            <person name="Deus L.M."/>
            <person name="Earl A.S."/>
            <person name="Gibby P.D."/>
            <person name="Hartmann K.A."/>
            <person name="Liu J.E."/>
            <person name="Manci A.M."/>
            <person name="Nielsen D.A."/>
            <person name="Solomon M.B."/>
            <person name="Breakwell D.P."/>
            <person name="Burnett S.H."/>
            <person name="Grose J.H."/>
        </authorList>
    </citation>
    <scope>NUCLEOTIDE SEQUENCE [LARGE SCALE GENOMIC DNA]</scope>
    <source>
        <strain evidence="5 6">CECT 7799</strain>
    </source>
</reference>
<dbReference type="Pfam" id="PF00582">
    <property type="entry name" value="Usp"/>
    <property type="match status" value="2"/>
</dbReference>
<dbReference type="PANTHER" id="PTHR46268">
    <property type="entry name" value="STRESS RESPONSE PROTEIN NHAX"/>
    <property type="match status" value="1"/>
</dbReference>
<gene>
    <name evidence="5" type="ORF">JSE7799_00388</name>
</gene>
<dbReference type="Gene3D" id="3.40.50.620">
    <property type="entry name" value="HUPs"/>
    <property type="match status" value="2"/>
</dbReference>
<organism evidence="5 6">
    <name type="scientific">Jannaschia seosinensis</name>
    <dbReference type="NCBI Taxonomy" id="313367"/>
    <lineage>
        <taxon>Bacteria</taxon>
        <taxon>Pseudomonadati</taxon>
        <taxon>Pseudomonadota</taxon>
        <taxon>Alphaproteobacteria</taxon>
        <taxon>Rhodobacterales</taxon>
        <taxon>Roseobacteraceae</taxon>
        <taxon>Jannaschia</taxon>
    </lineage>
</organism>
<dbReference type="InterPro" id="IPR006015">
    <property type="entry name" value="Universal_stress_UspA"/>
</dbReference>
<evidence type="ECO:0000256" key="3">
    <source>
        <dbReference type="ARBA" id="ARBA00022840"/>
    </source>
</evidence>
<dbReference type="GO" id="GO:0005524">
    <property type="term" value="F:ATP binding"/>
    <property type="evidence" value="ECO:0007669"/>
    <property type="project" value="UniProtKB-KW"/>
</dbReference>
<name>A0A0M7B6S8_9RHOB</name>
<dbReference type="RefSeq" id="WP_055662097.1">
    <property type="nucleotide sequence ID" value="NZ_CYPR01000019.1"/>
</dbReference>
<dbReference type="AlphaFoldDB" id="A0A0M7B6S8"/>
<evidence type="ECO:0000313" key="6">
    <source>
        <dbReference type="Proteomes" id="UP000049455"/>
    </source>
</evidence>
<feature type="domain" description="UspA" evidence="4">
    <location>
        <begin position="1"/>
        <end position="130"/>
    </location>
</feature>